<dbReference type="AlphaFoldDB" id="F3NJ29"/>
<sequence>MTLDDLTVSLRALRMLAVDFPNLPAPDVTVSPIFPEWLRLSFHDSSGESLAAFEQWRTALRIAPDAVDYGTQSGGLTRVLKAEGRFAGAVIVLTGFADIPVTDTTPAGQSGGAR</sequence>
<dbReference type="EMBL" id="AEYX01000036">
    <property type="protein sequence ID" value="EGG46654.1"/>
    <property type="molecule type" value="Genomic_DNA"/>
</dbReference>
<dbReference type="RefSeq" id="WP_006140951.1">
    <property type="nucleotide sequence ID" value="NZ_AEYX01000036.1"/>
</dbReference>
<protein>
    <submittedName>
        <fullName evidence="1">Uncharacterized protein</fullName>
    </submittedName>
</protein>
<proteinExistence type="predicted"/>
<reference evidence="1 2" key="1">
    <citation type="journal article" date="2011" name="J. Bacteriol.">
        <title>Draft genome sequence of the marine bacterium Streptomyces griseoaurantiacus M045, which produces novel manumycin-type antibiotics with a pABA core component.</title>
        <authorList>
            <person name="Li F."/>
            <person name="Jiang P."/>
            <person name="Zheng H."/>
            <person name="Wang S."/>
            <person name="Zhao G."/>
            <person name="Qin S."/>
            <person name="Liu Z."/>
        </authorList>
    </citation>
    <scope>NUCLEOTIDE SEQUENCE [LARGE SCALE GENOMIC DNA]</scope>
    <source>
        <strain evidence="1 2">M045</strain>
    </source>
</reference>
<evidence type="ECO:0000313" key="1">
    <source>
        <dbReference type="EMBL" id="EGG46654.1"/>
    </source>
</evidence>
<accession>F3NJ29</accession>
<dbReference type="eggNOG" id="ENOG5031QXD">
    <property type="taxonomic scope" value="Bacteria"/>
</dbReference>
<dbReference type="STRING" id="996637.SGM_3218"/>
<dbReference type="Proteomes" id="UP000003022">
    <property type="component" value="Unassembled WGS sequence"/>
</dbReference>
<gene>
    <name evidence="1" type="ORF">SGM_3218</name>
</gene>
<evidence type="ECO:0000313" key="2">
    <source>
        <dbReference type="Proteomes" id="UP000003022"/>
    </source>
</evidence>
<comment type="caution">
    <text evidence="1">The sequence shown here is derived from an EMBL/GenBank/DDBJ whole genome shotgun (WGS) entry which is preliminary data.</text>
</comment>
<name>F3NJ29_9ACTN</name>
<keyword evidence="2" id="KW-1185">Reference proteome</keyword>
<organism evidence="1 2">
    <name type="scientific">Streptomyces griseoaurantiacus M045</name>
    <dbReference type="NCBI Taxonomy" id="996637"/>
    <lineage>
        <taxon>Bacteria</taxon>
        <taxon>Bacillati</taxon>
        <taxon>Actinomycetota</taxon>
        <taxon>Actinomycetes</taxon>
        <taxon>Kitasatosporales</taxon>
        <taxon>Streptomycetaceae</taxon>
        <taxon>Streptomyces</taxon>
        <taxon>Streptomyces aurantiacus group</taxon>
    </lineage>
</organism>